<accession>A0ABX1W4S8</accession>
<evidence type="ECO:0000313" key="3">
    <source>
        <dbReference type="Proteomes" id="UP000566071"/>
    </source>
</evidence>
<proteinExistence type="predicted"/>
<dbReference type="Pfam" id="PF18174">
    <property type="entry name" value="HU-CCDC81_bac_1"/>
    <property type="match status" value="1"/>
</dbReference>
<evidence type="ECO:0000313" key="2">
    <source>
        <dbReference type="EMBL" id="NNU34294.1"/>
    </source>
</evidence>
<comment type="caution">
    <text evidence="2">The sequence shown here is derived from an EMBL/GenBank/DDBJ whole genome shotgun (WGS) entry which is preliminary data.</text>
</comment>
<dbReference type="InterPro" id="IPR040495">
    <property type="entry name" value="HU-CCDC81_bac_1"/>
</dbReference>
<evidence type="ECO:0000259" key="1">
    <source>
        <dbReference type="Pfam" id="PF18174"/>
    </source>
</evidence>
<dbReference type="RefSeq" id="WP_175269978.1">
    <property type="nucleotide sequence ID" value="NZ_JABFCR010000039.1"/>
</dbReference>
<dbReference type="EMBL" id="JABFCR010000039">
    <property type="protein sequence ID" value="NNU34294.1"/>
    <property type="molecule type" value="Genomic_DNA"/>
</dbReference>
<protein>
    <recommendedName>
        <fullName evidence="1">CCDC81-like prokaryotic HU domain-containing protein</fullName>
    </recommendedName>
</protein>
<reference evidence="2 3" key="1">
    <citation type="submission" date="2020-05" db="EMBL/GenBank/DDBJ databases">
        <authorList>
            <person name="Khan S.A."/>
            <person name="Jeon C.O."/>
            <person name="Chun B.H."/>
        </authorList>
    </citation>
    <scope>NUCLEOTIDE SEQUENCE [LARGE SCALE GENOMIC DNA]</scope>
    <source>
        <strain evidence="2 3">S1162</strain>
    </source>
</reference>
<keyword evidence="3" id="KW-1185">Reference proteome</keyword>
<gene>
    <name evidence="2" type="ORF">HK413_09295</name>
</gene>
<name>A0ABX1W4S8_9SPHI</name>
<organism evidence="2 3">
    <name type="scientific">Mucilaginibacter humi</name>
    <dbReference type="NCBI Taxonomy" id="2732510"/>
    <lineage>
        <taxon>Bacteria</taxon>
        <taxon>Pseudomonadati</taxon>
        <taxon>Bacteroidota</taxon>
        <taxon>Sphingobacteriia</taxon>
        <taxon>Sphingobacteriales</taxon>
        <taxon>Sphingobacteriaceae</taxon>
        <taxon>Mucilaginibacter</taxon>
    </lineage>
</organism>
<sequence>MDVGFYLGELLMQQGEVSVPGLGYFVQVRMSGYYNDNERKFYPPYHQAQFDIQSIDDDALAEYIAVKKTSPSHRPNILPKNILPT</sequence>
<feature type="domain" description="CCDC81-like prokaryotic HU" evidence="1">
    <location>
        <begin position="6"/>
        <end position="56"/>
    </location>
</feature>
<dbReference type="Proteomes" id="UP000566071">
    <property type="component" value="Unassembled WGS sequence"/>
</dbReference>